<evidence type="ECO:0000259" key="4">
    <source>
        <dbReference type="PROSITE" id="PS51462"/>
    </source>
</evidence>
<comment type="similarity">
    <text evidence="3">Belongs to the Nudix hydrolase family.</text>
</comment>
<dbReference type="SUPFAM" id="SSF55811">
    <property type="entry name" value="Nudix"/>
    <property type="match status" value="1"/>
</dbReference>
<accession>A0A0R1MZ50</accession>
<dbReference type="PANTHER" id="PTHR43046">
    <property type="entry name" value="GDP-MANNOSE MANNOSYL HYDROLASE"/>
    <property type="match status" value="1"/>
</dbReference>
<keyword evidence="2 3" id="KW-0378">Hydrolase</keyword>
<dbReference type="AlphaFoldDB" id="A0A0R1MZ50"/>
<dbReference type="Gene3D" id="3.90.79.10">
    <property type="entry name" value="Nucleoside Triphosphate Pyrophosphohydrolase"/>
    <property type="match status" value="1"/>
</dbReference>
<sequence length="144" mass="16568">MILNDTGQVLLVRRRDFPLWDLPGGTLQENELPEIGVRREVREETGLNVTIDHLVGTYFRLLHEDEQSIFVVTIQGGQMVRSGPETKELAYFAPTALPKNMVALRPQQIADALAGKHDLHPIIEENRWAFRAEKILQKLQRNRY</sequence>
<dbReference type="GO" id="GO:0016787">
    <property type="term" value="F:hydrolase activity"/>
    <property type="evidence" value="ECO:0007669"/>
    <property type="project" value="UniProtKB-KW"/>
</dbReference>
<reference evidence="5 6" key="1">
    <citation type="journal article" date="2015" name="Genome Announc.">
        <title>Expanding the biotechnology potential of lactobacilli through comparative genomics of 213 strains and associated genera.</title>
        <authorList>
            <person name="Sun Z."/>
            <person name="Harris H.M."/>
            <person name="McCann A."/>
            <person name="Guo C."/>
            <person name="Argimon S."/>
            <person name="Zhang W."/>
            <person name="Yang X."/>
            <person name="Jeffery I.B."/>
            <person name="Cooney J.C."/>
            <person name="Kagawa T.F."/>
            <person name="Liu W."/>
            <person name="Song Y."/>
            <person name="Salvetti E."/>
            <person name="Wrobel A."/>
            <person name="Rasinkangas P."/>
            <person name="Parkhill J."/>
            <person name="Rea M.C."/>
            <person name="O'Sullivan O."/>
            <person name="Ritari J."/>
            <person name="Douillard F.P."/>
            <person name="Paul Ross R."/>
            <person name="Yang R."/>
            <person name="Briner A.E."/>
            <person name="Felis G.E."/>
            <person name="de Vos W.M."/>
            <person name="Barrangou R."/>
            <person name="Klaenhammer T.R."/>
            <person name="Caufield P.W."/>
            <person name="Cui Y."/>
            <person name="Zhang H."/>
            <person name="O'Toole P.W."/>
        </authorList>
    </citation>
    <scope>NUCLEOTIDE SEQUENCE [LARGE SCALE GENOMIC DNA]</scope>
    <source>
        <strain evidence="5 6">DSM 12744</strain>
    </source>
</reference>
<dbReference type="InterPro" id="IPR015797">
    <property type="entry name" value="NUDIX_hydrolase-like_dom_sf"/>
</dbReference>
<dbReference type="PROSITE" id="PS51462">
    <property type="entry name" value="NUDIX"/>
    <property type="match status" value="1"/>
</dbReference>
<dbReference type="STRING" id="1423792.FD09_GL000700"/>
<comment type="caution">
    <text evidence="5">The sequence shown here is derived from an EMBL/GenBank/DDBJ whole genome shotgun (WGS) entry which is preliminary data.</text>
</comment>
<dbReference type="PANTHER" id="PTHR43046:SF2">
    <property type="entry name" value="8-OXO-DGTP DIPHOSPHATASE-RELATED"/>
    <property type="match status" value="1"/>
</dbReference>
<evidence type="ECO:0000313" key="5">
    <source>
        <dbReference type="EMBL" id="KRL11332.1"/>
    </source>
</evidence>
<dbReference type="PRINTS" id="PR00502">
    <property type="entry name" value="NUDIXFAMILY"/>
</dbReference>
<name>A0A0R1MZ50_9LACO</name>
<dbReference type="PATRIC" id="fig|1423792.3.peg.715"/>
<feature type="domain" description="Nudix hydrolase" evidence="4">
    <location>
        <begin position="1"/>
        <end position="115"/>
    </location>
</feature>
<gene>
    <name evidence="5" type="ORF">FD09_GL000700</name>
</gene>
<evidence type="ECO:0000256" key="2">
    <source>
        <dbReference type="ARBA" id="ARBA00022801"/>
    </source>
</evidence>
<dbReference type="InterPro" id="IPR000086">
    <property type="entry name" value="NUDIX_hydrolase_dom"/>
</dbReference>
<dbReference type="EMBL" id="AZEC01000012">
    <property type="protein sequence ID" value="KRL11332.1"/>
    <property type="molecule type" value="Genomic_DNA"/>
</dbReference>
<proteinExistence type="inferred from homology"/>
<protein>
    <recommendedName>
        <fullName evidence="4">Nudix hydrolase domain-containing protein</fullName>
    </recommendedName>
</protein>
<dbReference type="InterPro" id="IPR020084">
    <property type="entry name" value="NUDIX_hydrolase_CS"/>
</dbReference>
<dbReference type="Pfam" id="PF00293">
    <property type="entry name" value="NUDIX"/>
    <property type="match status" value="1"/>
</dbReference>
<organism evidence="5 6">
    <name type="scientific">Schleiferilactobacillus perolens DSM 12744</name>
    <dbReference type="NCBI Taxonomy" id="1423792"/>
    <lineage>
        <taxon>Bacteria</taxon>
        <taxon>Bacillati</taxon>
        <taxon>Bacillota</taxon>
        <taxon>Bacilli</taxon>
        <taxon>Lactobacillales</taxon>
        <taxon>Lactobacillaceae</taxon>
        <taxon>Schleiferilactobacillus</taxon>
    </lineage>
</organism>
<dbReference type="Proteomes" id="UP000051330">
    <property type="component" value="Unassembled WGS sequence"/>
</dbReference>
<evidence type="ECO:0000256" key="1">
    <source>
        <dbReference type="ARBA" id="ARBA00001946"/>
    </source>
</evidence>
<comment type="cofactor">
    <cofactor evidence="1">
        <name>Mg(2+)</name>
        <dbReference type="ChEBI" id="CHEBI:18420"/>
    </cofactor>
</comment>
<dbReference type="InterPro" id="IPR020476">
    <property type="entry name" value="Nudix_hydrolase"/>
</dbReference>
<evidence type="ECO:0000256" key="3">
    <source>
        <dbReference type="RuleBase" id="RU003476"/>
    </source>
</evidence>
<keyword evidence="6" id="KW-1185">Reference proteome</keyword>
<dbReference type="PROSITE" id="PS00893">
    <property type="entry name" value="NUDIX_BOX"/>
    <property type="match status" value="1"/>
</dbReference>
<evidence type="ECO:0000313" key="6">
    <source>
        <dbReference type="Proteomes" id="UP000051330"/>
    </source>
</evidence>